<feature type="domain" description="Prepilin type IV endopeptidase peptidase" evidence="2">
    <location>
        <begin position="8"/>
        <end position="108"/>
    </location>
</feature>
<keyword evidence="4" id="KW-1185">Reference proteome</keyword>
<dbReference type="Pfam" id="PF01478">
    <property type="entry name" value="Peptidase_A24"/>
    <property type="match status" value="1"/>
</dbReference>
<feature type="transmembrane region" description="Helical" evidence="1">
    <location>
        <begin position="54"/>
        <end position="73"/>
    </location>
</feature>
<evidence type="ECO:0000256" key="1">
    <source>
        <dbReference type="SAM" id="Phobius"/>
    </source>
</evidence>
<evidence type="ECO:0000313" key="3">
    <source>
        <dbReference type="EMBL" id="SDE38410.1"/>
    </source>
</evidence>
<organism evidence="3 4">
    <name type="scientific">Limimaricola pyoseonensis</name>
    <dbReference type="NCBI Taxonomy" id="521013"/>
    <lineage>
        <taxon>Bacteria</taxon>
        <taxon>Pseudomonadati</taxon>
        <taxon>Pseudomonadota</taxon>
        <taxon>Alphaproteobacteria</taxon>
        <taxon>Rhodobacterales</taxon>
        <taxon>Paracoccaceae</taxon>
        <taxon>Limimaricola</taxon>
    </lineage>
</organism>
<sequence length="151" mass="15399">MPDLPLILAAPLMAAMIWTDLTRMKIPNLLVLAVLVLGAGCAAFGLMPDLGLRVMAGLGVLVVGIGLFAMGVMGGGDAKMLAALVPLLPPDAWGGFAMLLSLTMLGGAALVFAARRVAGGPEAGWVSLRESRRYPLGLSIGAAALILPLLI</sequence>
<evidence type="ECO:0000259" key="2">
    <source>
        <dbReference type="Pfam" id="PF01478"/>
    </source>
</evidence>
<gene>
    <name evidence="3" type="ORF">SAMN04488567_1489</name>
</gene>
<feature type="transmembrane region" description="Helical" evidence="1">
    <location>
        <begin position="93"/>
        <end position="113"/>
    </location>
</feature>
<dbReference type="InterPro" id="IPR000045">
    <property type="entry name" value="Prepilin_IV_endopep_pep"/>
</dbReference>
<keyword evidence="1" id="KW-0812">Transmembrane</keyword>
<dbReference type="GO" id="GO:0016020">
    <property type="term" value="C:membrane"/>
    <property type="evidence" value="ECO:0007669"/>
    <property type="project" value="InterPro"/>
</dbReference>
<dbReference type="Gene3D" id="1.20.120.1220">
    <property type="match status" value="1"/>
</dbReference>
<dbReference type="Proteomes" id="UP000198922">
    <property type="component" value="Unassembled WGS sequence"/>
</dbReference>
<dbReference type="STRING" id="521013.SAMN04488567_1489"/>
<dbReference type="EMBL" id="FNAT01000002">
    <property type="protein sequence ID" value="SDE38410.1"/>
    <property type="molecule type" value="Genomic_DNA"/>
</dbReference>
<keyword evidence="1" id="KW-1133">Transmembrane helix</keyword>
<protein>
    <submittedName>
        <fullName evidence="3">Prepilin peptidase CpaA</fullName>
    </submittedName>
</protein>
<reference evidence="4" key="1">
    <citation type="submission" date="2016-10" db="EMBL/GenBank/DDBJ databases">
        <authorList>
            <person name="Varghese N."/>
            <person name="Submissions S."/>
        </authorList>
    </citation>
    <scope>NUCLEOTIDE SEQUENCE [LARGE SCALE GENOMIC DNA]</scope>
    <source>
        <strain evidence="4">DSM 21424</strain>
    </source>
</reference>
<dbReference type="AlphaFoldDB" id="A0A1G7CI46"/>
<dbReference type="RefSeq" id="WP_090110649.1">
    <property type="nucleotide sequence ID" value="NZ_FNAT01000002.1"/>
</dbReference>
<dbReference type="GO" id="GO:0004190">
    <property type="term" value="F:aspartic-type endopeptidase activity"/>
    <property type="evidence" value="ECO:0007669"/>
    <property type="project" value="InterPro"/>
</dbReference>
<feature type="transmembrane region" description="Helical" evidence="1">
    <location>
        <begin position="29"/>
        <end position="47"/>
    </location>
</feature>
<proteinExistence type="predicted"/>
<name>A0A1G7CI46_9RHOB</name>
<dbReference type="OrthoDB" id="7866360at2"/>
<keyword evidence="1" id="KW-0472">Membrane</keyword>
<accession>A0A1G7CI46</accession>
<evidence type="ECO:0000313" key="4">
    <source>
        <dbReference type="Proteomes" id="UP000198922"/>
    </source>
</evidence>